<keyword evidence="3" id="KW-1185">Reference proteome</keyword>
<feature type="domain" description="DUF5753" evidence="1">
    <location>
        <begin position="1"/>
        <end position="90"/>
    </location>
</feature>
<protein>
    <recommendedName>
        <fullName evidence="1">DUF5753 domain-containing protein</fullName>
    </recommendedName>
</protein>
<name>A0ABQ4E5B6_9ACTN</name>
<dbReference type="Proteomes" id="UP000646749">
    <property type="component" value="Unassembled WGS sequence"/>
</dbReference>
<gene>
    <name evidence="2" type="ORF">Pen02_48040</name>
</gene>
<evidence type="ECO:0000259" key="1">
    <source>
        <dbReference type="Pfam" id="PF19054"/>
    </source>
</evidence>
<reference evidence="2 3" key="1">
    <citation type="submission" date="2021-01" db="EMBL/GenBank/DDBJ databases">
        <title>Whole genome shotgun sequence of Plantactinospora endophytica NBRC 110450.</title>
        <authorList>
            <person name="Komaki H."/>
            <person name="Tamura T."/>
        </authorList>
    </citation>
    <scope>NUCLEOTIDE SEQUENCE [LARGE SCALE GENOMIC DNA]</scope>
    <source>
        <strain evidence="2 3">NBRC 110450</strain>
    </source>
</reference>
<proteinExistence type="predicted"/>
<dbReference type="EMBL" id="BONW01000022">
    <property type="protein sequence ID" value="GIG89868.1"/>
    <property type="molecule type" value="Genomic_DNA"/>
</dbReference>
<dbReference type="Pfam" id="PF19054">
    <property type="entry name" value="DUF5753"/>
    <property type="match status" value="1"/>
</dbReference>
<dbReference type="InterPro" id="IPR043917">
    <property type="entry name" value="DUF5753"/>
</dbReference>
<comment type="caution">
    <text evidence="2">The sequence shown here is derived from an EMBL/GenBank/DDBJ whole genome shotgun (WGS) entry which is preliminary data.</text>
</comment>
<sequence>MKERLGHLIDVGHRPNVHIRVVPFGGDLHLGHGGPFALATLPNESRVAYTDDPLEGKVVASISDLAHLDGAWESIGARALPWPQTRDLILRAVDEYEDRTGLAQVDP</sequence>
<organism evidence="2 3">
    <name type="scientific">Plantactinospora endophytica</name>
    <dbReference type="NCBI Taxonomy" id="673535"/>
    <lineage>
        <taxon>Bacteria</taxon>
        <taxon>Bacillati</taxon>
        <taxon>Actinomycetota</taxon>
        <taxon>Actinomycetes</taxon>
        <taxon>Micromonosporales</taxon>
        <taxon>Micromonosporaceae</taxon>
        <taxon>Plantactinospora</taxon>
    </lineage>
</organism>
<accession>A0ABQ4E5B6</accession>
<evidence type="ECO:0000313" key="2">
    <source>
        <dbReference type="EMBL" id="GIG89868.1"/>
    </source>
</evidence>
<evidence type="ECO:0000313" key="3">
    <source>
        <dbReference type="Proteomes" id="UP000646749"/>
    </source>
</evidence>